<name>Q110G6_TRIEI</name>
<dbReference type="AlphaFoldDB" id="Q110G6"/>
<dbReference type="HOGENOM" id="CLU_020336_13_4_3"/>
<evidence type="ECO:0000259" key="2">
    <source>
        <dbReference type="Pfam" id="PF00561"/>
    </source>
</evidence>
<dbReference type="RefSeq" id="WP_011612466.1">
    <property type="nucleotide sequence ID" value="NC_008312.1"/>
</dbReference>
<dbReference type="InterPro" id="IPR000639">
    <property type="entry name" value="Epox_hydrolase-like"/>
</dbReference>
<keyword evidence="1" id="KW-0812">Transmembrane</keyword>
<sequence length="300" mass="33533">MNVITSNPTLDNQLRQYNWSWKNHNIQYTMMGTGQPLLLTHGFGASINHWRNNIPLLAKSGYQVFALDLLGFGASSKPSIDYSMELWEELIYDFWSAHIRQPTVFVGNSIGALLSLMILASYPEIATGGILINCAGGLNHRPQELNLPLRFIMGMFTKLVSSPVLGPFIFNQVRQKHRIRNTLKQVYINKEAVTEELVEIIHRPSCDAGAQKVFASILTAPAGPHPSELLPKIKAPLLVIWGEKDPWTPISGAQIYQDLADKSGVIQFEPIPNTGHCAHDERPTIVNSLILDWLAKMINM</sequence>
<dbReference type="OrthoDB" id="449686at2"/>
<feature type="domain" description="AB hydrolase-1" evidence="2">
    <location>
        <begin position="36"/>
        <end position="283"/>
    </location>
</feature>
<gene>
    <name evidence="3" type="ordered locus">Tery_2944</name>
</gene>
<dbReference type="eggNOG" id="COG2267">
    <property type="taxonomic scope" value="Bacteria"/>
</dbReference>
<dbReference type="GO" id="GO:0015994">
    <property type="term" value="P:chlorophyll metabolic process"/>
    <property type="evidence" value="ECO:0007669"/>
    <property type="project" value="TreeGrafter"/>
</dbReference>
<dbReference type="InterPro" id="IPR029058">
    <property type="entry name" value="AB_hydrolase_fold"/>
</dbReference>
<dbReference type="SUPFAM" id="SSF53474">
    <property type="entry name" value="alpha/beta-Hydrolases"/>
    <property type="match status" value="1"/>
</dbReference>
<dbReference type="PANTHER" id="PTHR46438">
    <property type="entry name" value="ALPHA/BETA-HYDROLASES SUPERFAMILY PROTEIN"/>
    <property type="match status" value="1"/>
</dbReference>
<evidence type="ECO:0000313" key="3">
    <source>
        <dbReference type="EMBL" id="ABG52108.1"/>
    </source>
</evidence>
<dbReference type="ESTHER" id="trier-q3h852">
    <property type="family name" value="AlphaBeta_hydrolase"/>
</dbReference>
<dbReference type="Gene3D" id="3.40.50.1820">
    <property type="entry name" value="alpha/beta hydrolase"/>
    <property type="match status" value="1"/>
</dbReference>
<feature type="transmembrane region" description="Helical" evidence="1">
    <location>
        <begin position="151"/>
        <end position="170"/>
    </location>
</feature>
<reference evidence="3" key="1">
    <citation type="submission" date="2006-06" db="EMBL/GenBank/DDBJ databases">
        <title>Complete sequence of Trichodesmium erythraeum IMS101.</title>
        <authorList>
            <consortium name="US DOE Joint Genome Institute"/>
            <person name="Copeland A."/>
            <person name="Lucas S."/>
            <person name="Lapidus A."/>
            <person name="Barry K."/>
            <person name="Detter J.C."/>
            <person name="Glavina del Rio T."/>
            <person name="Hammon N."/>
            <person name="Israni S."/>
            <person name="Dalin E."/>
            <person name="Tice H."/>
            <person name="Pitluck S."/>
            <person name="Kiss H."/>
            <person name="Munk A.C."/>
            <person name="Brettin T."/>
            <person name="Bruce D."/>
            <person name="Han C."/>
            <person name="Tapia R."/>
            <person name="Gilna P."/>
            <person name="Schmutz J."/>
            <person name="Larimer F."/>
            <person name="Land M."/>
            <person name="Hauser L."/>
            <person name="Kyrpides N."/>
            <person name="Kim E."/>
            <person name="Richardson P."/>
        </authorList>
    </citation>
    <scope>NUCLEOTIDE SEQUENCE [LARGE SCALE GENOMIC DNA]</scope>
    <source>
        <strain evidence="3">IMS101</strain>
    </source>
</reference>
<protein>
    <submittedName>
        <fullName evidence="3">Alpha/beta hydrolase fold</fullName>
    </submittedName>
</protein>
<proteinExistence type="predicted"/>
<keyword evidence="1" id="KW-0472">Membrane</keyword>
<dbReference type="GO" id="GO:0047746">
    <property type="term" value="F:chlorophyllase activity"/>
    <property type="evidence" value="ECO:0007669"/>
    <property type="project" value="TreeGrafter"/>
</dbReference>
<dbReference type="PANTHER" id="PTHR46438:SF7">
    <property type="entry name" value="ALPHA_BETA-HYDROLASES SUPERFAMILY PROTEIN"/>
    <property type="match status" value="1"/>
</dbReference>
<dbReference type="PRINTS" id="PR00111">
    <property type="entry name" value="ABHYDROLASE"/>
</dbReference>
<keyword evidence="1" id="KW-1133">Transmembrane helix</keyword>
<dbReference type="PRINTS" id="PR00412">
    <property type="entry name" value="EPOXHYDRLASE"/>
</dbReference>
<dbReference type="InterPro" id="IPR000073">
    <property type="entry name" value="AB_hydrolase_1"/>
</dbReference>
<accession>Q110G6</accession>
<dbReference type="EMBL" id="CP000393">
    <property type="protein sequence ID" value="ABG52108.1"/>
    <property type="molecule type" value="Genomic_DNA"/>
</dbReference>
<keyword evidence="3" id="KW-0378">Hydrolase</keyword>
<organism evidence="3">
    <name type="scientific">Trichodesmium erythraeum (strain IMS101)</name>
    <dbReference type="NCBI Taxonomy" id="203124"/>
    <lineage>
        <taxon>Bacteria</taxon>
        <taxon>Bacillati</taxon>
        <taxon>Cyanobacteriota</taxon>
        <taxon>Cyanophyceae</taxon>
        <taxon>Oscillatoriophycideae</taxon>
        <taxon>Oscillatoriales</taxon>
        <taxon>Microcoleaceae</taxon>
        <taxon>Trichodesmium</taxon>
    </lineage>
</organism>
<evidence type="ECO:0000256" key="1">
    <source>
        <dbReference type="SAM" id="Phobius"/>
    </source>
</evidence>
<dbReference type="Pfam" id="PF00561">
    <property type="entry name" value="Abhydrolase_1"/>
    <property type="match status" value="1"/>
</dbReference>
<dbReference type="STRING" id="203124.Tery_2944"/>
<dbReference type="KEGG" id="ter:Tery_2944"/>
<feature type="transmembrane region" description="Helical" evidence="1">
    <location>
        <begin position="104"/>
        <end position="122"/>
    </location>
</feature>